<evidence type="ECO:0000313" key="1">
    <source>
        <dbReference type="EMBL" id="TMP37325.1"/>
    </source>
</evidence>
<reference evidence="2" key="2">
    <citation type="submission" date="2019-06" db="EMBL/GenBank/DDBJ databases">
        <title>Co-occurence of chitin degradation, pigmentation and bioactivity in marine Pseudoalteromonas.</title>
        <authorList>
            <person name="Sonnenschein E.C."/>
            <person name="Bech P.K."/>
        </authorList>
    </citation>
    <scope>NUCLEOTIDE SEQUENCE [LARGE SCALE GENOMIC DNA]</scope>
    <source>
        <strain evidence="2">S2599</strain>
    </source>
</reference>
<comment type="caution">
    <text evidence="1">The sequence shown here is derived from an EMBL/GenBank/DDBJ whole genome shotgun (WGS) entry which is preliminary data.</text>
</comment>
<dbReference type="Proteomes" id="UP000306719">
    <property type="component" value="Unassembled WGS sequence"/>
</dbReference>
<protein>
    <recommendedName>
        <fullName evidence="3">DUF3293 domain-containing protein</fullName>
    </recommendedName>
</protein>
<dbReference type="OrthoDB" id="6315550at2"/>
<organism evidence="1 2">
    <name type="scientific">Pseudoalteromonas rubra</name>
    <dbReference type="NCBI Taxonomy" id="43658"/>
    <lineage>
        <taxon>Bacteria</taxon>
        <taxon>Pseudomonadati</taxon>
        <taxon>Pseudomonadota</taxon>
        <taxon>Gammaproteobacteria</taxon>
        <taxon>Alteromonadales</taxon>
        <taxon>Pseudoalteromonadaceae</taxon>
        <taxon>Pseudoalteromonas</taxon>
    </lineage>
</organism>
<evidence type="ECO:0000313" key="2">
    <source>
        <dbReference type="Proteomes" id="UP000306719"/>
    </source>
</evidence>
<name>A0A5S3X041_9GAMM</name>
<dbReference type="InterPro" id="IPR021710">
    <property type="entry name" value="DUF3293"/>
</dbReference>
<evidence type="ECO:0008006" key="3">
    <source>
        <dbReference type="Google" id="ProtNLM"/>
    </source>
</evidence>
<sequence length="153" mass="17725">MGVQNQIEDSLWQLYLGVWFRPCGTLPLSPSGAIISLWNPNGVKKSYADNNRYRRHIYQALKRKGYDMHLMWGCSPDLGYRELSVLVNCSQSQATRLAKVCRQKAFYFVKEGQIWLYNTQNPQQCSPLPATFKARLTYRRPPAYNEAILYPSI</sequence>
<accession>A0A5S3X041</accession>
<proteinExistence type="predicted"/>
<gene>
    <name evidence="1" type="ORF">CWB98_11390</name>
</gene>
<dbReference type="AlphaFoldDB" id="A0A5S3X041"/>
<reference evidence="1 2" key="1">
    <citation type="submission" date="2018-01" db="EMBL/GenBank/DDBJ databases">
        <authorList>
            <person name="Paulsen S."/>
            <person name="Gram L.K."/>
        </authorList>
    </citation>
    <scope>NUCLEOTIDE SEQUENCE [LARGE SCALE GENOMIC DNA]</scope>
    <source>
        <strain evidence="1 2">S2599</strain>
    </source>
</reference>
<dbReference type="Pfam" id="PF11697">
    <property type="entry name" value="DUF3293"/>
    <property type="match status" value="1"/>
</dbReference>
<dbReference type="EMBL" id="PNCJ01000015">
    <property type="protein sequence ID" value="TMP37325.1"/>
    <property type="molecule type" value="Genomic_DNA"/>
</dbReference>